<gene>
    <name evidence="2" type="ORF">TCM_011765</name>
</gene>
<protein>
    <submittedName>
        <fullName evidence="2">Uncharacterized protein</fullName>
    </submittedName>
</protein>
<feature type="compositionally biased region" description="Basic and acidic residues" evidence="1">
    <location>
        <begin position="63"/>
        <end position="86"/>
    </location>
</feature>
<name>A0A061EAN7_THECC</name>
<feature type="region of interest" description="Disordered" evidence="1">
    <location>
        <begin position="45"/>
        <end position="86"/>
    </location>
</feature>
<sequence>MDEHQYFGSNLQKELMQLMTVTLYPTSKRRNGPKVERYVLTKWKRSRRRGRRRRRRRRGWGGRKKERDREKQMHGKWGKKEDCVGC</sequence>
<dbReference type="EMBL" id="CM001880">
    <property type="protein sequence ID" value="EOY02001.1"/>
    <property type="molecule type" value="Genomic_DNA"/>
</dbReference>
<dbReference type="InParanoid" id="A0A061EAN7"/>
<organism evidence="2 3">
    <name type="scientific">Theobroma cacao</name>
    <name type="common">Cacao</name>
    <name type="synonym">Cocoa</name>
    <dbReference type="NCBI Taxonomy" id="3641"/>
    <lineage>
        <taxon>Eukaryota</taxon>
        <taxon>Viridiplantae</taxon>
        <taxon>Streptophyta</taxon>
        <taxon>Embryophyta</taxon>
        <taxon>Tracheophyta</taxon>
        <taxon>Spermatophyta</taxon>
        <taxon>Magnoliopsida</taxon>
        <taxon>eudicotyledons</taxon>
        <taxon>Gunneridae</taxon>
        <taxon>Pentapetalae</taxon>
        <taxon>rosids</taxon>
        <taxon>malvids</taxon>
        <taxon>Malvales</taxon>
        <taxon>Malvaceae</taxon>
        <taxon>Byttnerioideae</taxon>
        <taxon>Theobroma</taxon>
    </lineage>
</organism>
<accession>A0A061EAN7</accession>
<reference evidence="2 3" key="1">
    <citation type="journal article" date="2013" name="Genome Biol.">
        <title>The genome sequence of the most widely cultivated cacao type and its use to identify candidate genes regulating pod color.</title>
        <authorList>
            <person name="Motamayor J.C."/>
            <person name="Mockaitis K."/>
            <person name="Schmutz J."/>
            <person name="Haiminen N."/>
            <person name="Iii D.L."/>
            <person name="Cornejo O."/>
            <person name="Findley S.D."/>
            <person name="Zheng P."/>
            <person name="Utro F."/>
            <person name="Royaert S."/>
            <person name="Saski C."/>
            <person name="Jenkins J."/>
            <person name="Podicheti R."/>
            <person name="Zhao M."/>
            <person name="Scheffler B.E."/>
            <person name="Stack J.C."/>
            <person name="Feltus F.A."/>
            <person name="Mustiga G.M."/>
            <person name="Amores F."/>
            <person name="Phillips W."/>
            <person name="Marelli J.P."/>
            <person name="May G.D."/>
            <person name="Shapiro H."/>
            <person name="Ma J."/>
            <person name="Bustamante C.D."/>
            <person name="Schnell R.J."/>
            <person name="Main D."/>
            <person name="Gilbert D."/>
            <person name="Parida L."/>
            <person name="Kuhn D.N."/>
        </authorList>
    </citation>
    <scope>NUCLEOTIDE SEQUENCE [LARGE SCALE GENOMIC DNA]</scope>
    <source>
        <strain evidence="3">cv. Matina 1-6</strain>
    </source>
</reference>
<proteinExistence type="predicted"/>
<dbReference type="HOGENOM" id="CLU_2502453_0_0_1"/>
<evidence type="ECO:0000313" key="2">
    <source>
        <dbReference type="EMBL" id="EOY02001.1"/>
    </source>
</evidence>
<keyword evidence="3" id="KW-1185">Reference proteome</keyword>
<feature type="compositionally biased region" description="Basic residues" evidence="1">
    <location>
        <begin position="45"/>
        <end position="62"/>
    </location>
</feature>
<dbReference type="AlphaFoldDB" id="A0A061EAN7"/>
<dbReference type="Proteomes" id="UP000026915">
    <property type="component" value="Chromosome 2"/>
</dbReference>
<evidence type="ECO:0000313" key="3">
    <source>
        <dbReference type="Proteomes" id="UP000026915"/>
    </source>
</evidence>
<dbReference type="Gramene" id="EOY02001">
    <property type="protein sequence ID" value="EOY02001"/>
    <property type="gene ID" value="TCM_011765"/>
</dbReference>
<evidence type="ECO:0000256" key="1">
    <source>
        <dbReference type="SAM" id="MobiDB-lite"/>
    </source>
</evidence>